<dbReference type="Proteomes" id="UP000468388">
    <property type="component" value="Unassembled WGS sequence"/>
</dbReference>
<dbReference type="RefSeq" id="WP_157301565.1">
    <property type="nucleotide sequence ID" value="NZ_BAAAZB010000004.1"/>
</dbReference>
<dbReference type="SUPFAM" id="SSF53254">
    <property type="entry name" value="Phosphoglycerate mutase-like"/>
    <property type="match status" value="1"/>
</dbReference>
<dbReference type="OrthoDB" id="9782128at2"/>
<dbReference type="AlphaFoldDB" id="A0A6N8JCM0"/>
<sequence>MEISFIRHIKPVIAAGICYGQLDVPVPDEPYLPVIIADIVYSSPLLRCTALAKQLSPSPVTDARLMELHFGDWEGKKWDEIDEAALRVWGEDYIHLSPPNGESLITLLERVSGFIDEVKSSSYKKIIIVTHAGVIRCAMHLFNHIPLHQIMMEKVDFGGIYTFKL</sequence>
<organism evidence="1 2">
    <name type="scientific">Chitinophaga oryziterrae</name>
    <dbReference type="NCBI Taxonomy" id="1031224"/>
    <lineage>
        <taxon>Bacteria</taxon>
        <taxon>Pseudomonadati</taxon>
        <taxon>Bacteroidota</taxon>
        <taxon>Chitinophagia</taxon>
        <taxon>Chitinophagales</taxon>
        <taxon>Chitinophagaceae</taxon>
        <taxon>Chitinophaga</taxon>
    </lineage>
</organism>
<dbReference type="CDD" id="cd07067">
    <property type="entry name" value="HP_PGM_like"/>
    <property type="match status" value="1"/>
</dbReference>
<dbReference type="InterPro" id="IPR013078">
    <property type="entry name" value="His_Pase_superF_clade-1"/>
</dbReference>
<reference evidence="1 2" key="1">
    <citation type="submission" date="2019-12" db="EMBL/GenBank/DDBJ databases">
        <title>The draft genomic sequence of strain Chitinophaga oryziterrae JCM 16595.</title>
        <authorList>
            <person name="Zhang X."/>
        </authorList>
    </citation>
    <scope>NUCLEOTIDE SEQUENCE [LARGE SCALE GENOMIC DNA]</scope>
    <source>
        <strain evidence="1 2">JCM 16595</strain>
    </source>
</reference>
<accession>A0A6N8JCM0</accession>
<dbReference type="PANTHER" id="PTHR48100">
    <property type="entry name" value="BROAD-SPECIFICITY PHOSPHATASE YOR283W-RELATED"/>
    <property type="match status" value="1"/>
</dbReference>
<comment type="caution">
    <text evidence="1">The sequence shown here is derived from an EMBL/GenBank/DDBJ whole genome shotgun (WGS) entry which is preliminary data.</text>
</comment>
<name>A0A6N8JCM0_9BACT</name>
<dbReference type="Pfam" id="PF00300">
    <property type="entry name" value="His_Phos_1"/>
    <property type="match status" value="1"/>
</dbReference>
<dbReference type="InterPro" id="IPR029033">
    <property type="entry name" value="His_PPase_superfam"/>
</dbReference>
<keyword evidence="2" id="KW-1185">Reference proteome</keyword>
<dbReference type="Gene3D" id="3.40.50.1240">
    <property type="entry name" value="Phosphoglycerate mutase-like"/>
    <property type="match status" value="1"/>
</dbReference>
<dbReference type="PANTHER" id="PTHR48100:SF59">
    <property type="entry name" value="ADENOSYLCOBALAMIN_ALPHA-RIBAZOLE PHOSPHATASE"/>
    <property type="match status" value="1"/>
</dbReference>
<dbReference type="InterPro" id="IPR050275">
    <property type="entry name" value="PGM_Phosphatase"/>
</dbReference>
<evidence type="ECO:0000313" key="1">
    <source>
        <dbReference type="EMBL" id="MVT42953.1"/>
    </source>
</evidence>
<evidence type="ECO:0000313" key="2">
    <source>
        <dbReference type="Proteomes" id="UP000468388"/>
    </source>
</evidence>
<gene>
    <name evidence="1" type="ORF">GO495_20320</name>
</gene>
<dbReference type="EMBL" id="WRXO01000006">
    <property type="protein sequence ID" value="MVT42953.1"/>
    <property type="molecule type" value="Genomic_DNA"/>
</dbReference>
<protein>
    <submittedName>
        <fullName evidence="1">Alpha-ribazole phosphatase</fullName>
    </submittedName>
</protein>
<dbReference type="GO" id="GO:0005737">
    <property type="term" value="C:cytoplasm"/>
    <property type="evidence" value="ECO:0007669"/>
    <property type="project" value="TreeGrafter"/>
</dbReference>
<dbReference type="GO" id="GO:0016791">
    <property type="term" value="F:phosphatase activity"/>
    <property type="evidence" value="ECO:0007669"/>
    <property type="project" value="TreeGrafter"/>
</dbReference>
<proteinExistence type="predicted"/>